<feature type="transmembrane region" description="Helical" evidence="6">
    <location>
        <begin position="275"/>
        <end position="295"/>
    </location>
</feature>
<keyword evidence="4 6" id="KW-0472">Membrane</keyword>
<organism evidence="8 9">
    <name type="scientific">Bemisia tabaci</name>
    <name type="common">Sweetpotato whitefly</name>
    <name type="synonym">Aleurodes tabaci</name>
    <dbReference type="NCBI Taxonomy" id="7038"/>
    <lineage>
        <taxon>Eukaryota</taxon>
        <taxon>Metazoa</taxon>
        <taxon>Ecdysozoa</taxon>
        <taxon>Arthropoda</taxon>
        <taxon>Hexapoda</taxon>
        <taxon>Insecta</taxon>
        <taxon>Pterygota</taxon>
        <taxon>Neoptera</taxon>
        <taxon>Paraneoptera</taxon>
        <taxon>Hemiptera</taxon>
        <taxon>Sternorrhyncha</taxon>
        <taxon>Aleyrodoidea</taxon>
        <taxon>Aleyrodidae</taxon>
        <taxon>Aleyrodinae</taxon>
        <taxon>Bemisia</taxon>
    </lineage>
</organism>
<evidence type="ECO:0000256" key="5">
    <source>
        <dbReference type="SAM" id="MobiDB-lite"/>
    </source>
</evidence>
<dbReference type="PANTHER" id="PTHR46474:SF1">
    <property type="entry name" value="TWO PORE CHANNEL PROTEIN 1"/>
    <property type="match status" value="1"/>
</dbReference>
<name>A0A9P0A966_BEMTA</name>
<feature type="transmembrane region" description="Helical" evidence="6">
    <location>
        <begin position="454"/>
        <end position="472"/>
    </location>
</feature>
<feature type="transmembrane region" description="Helical" evidence="6">
    <location>
        <begin position="141"/>
        <end position="162"/>
    </location>
</feature>
<feature type="transmembrane region" description="Helical" evidence="6">
    <location>
        <begin position="672"/>
        <end position="696"/>
    </location>
</feature>
<feature type="domain" description="Ion transport" evidence="7">
    <location>
        <begin position="116"/>
        <end position="339"/>
    </location>
</feature>
<feature type="domain" description="Ion transport" evidence="7">
    <location>
        <begin position="450"/>
        <end position="696"/>
    </location>
</feature>
<dbReference type="GO" id="GO:0010008">
    <property type="term" value="C:endosome membrane"/>
    <property type="evidence" value="ECO:0007669"/>
    <property type="project" value="TreeGrafter"/>
</dbReference>
<evidence type="ECO:0000256" key="3">
    <source>
        <dbReference type="ARBA" id="ARBA00022989"/>
    </source>
</evidence>
<comment type="subcellular location">
    <subcellularLocation>
        <location evidence="1">Membrane</location>
        <topology evidence="1">Multi-pass membrane protein</topology>
    </subcellularLocation>
</comment>
<feature type="transmembrane region" description="Helical" evidence="6">
    <location>
        <begin position="116"/>
        <end position="134"/>
    </location>
</feature>
<feature type="transmembrane region" description="Helical" evidence="6">
    <location>
        <begin position="570"/>
        <end position="595"/>
    </location>
</feature>
<dbReference type="GO" id="GO:0005216">
    <property type="term" value="F:monoatomic ion channel activity"/>
    <property type="evidence" value="ECO:0007669"/>
    <property type="project" value="InterPro"/>
</dbReference>
<feature type="transmembrane region" description="Helical" evidence="6">
    <location>
        <begin position="182"/>
        <end position="201"/>
    </location>
</feature>
<dbReference type="FunFam" id="1.10.287.70:FF:000062">
    <property type="entry name" value="Two pore calcium channel protein 1"/>
    <property type="match status" value="1"/>
</dbReference>
<feature type="transmembrane region" description="Helical" evidence="6">
    <location>
        <begin position="241"/>
        <end position="263"/>
    </location>
</feature>
<dbReference type="GO" id="GO:0005765">
    <property type="term" value="C:lysosomal membrane"/>
    <property type="evidence" value="ECO:0007669"/>
    <property type="project" value="InterPro"/>
</dbReference>
<dbReference type="SUPFAM" id="SSF81324">
    <property type="entry name" value="Voltage-gated potassium channels"/>
    <property type="match status" value="2"/>
</dbReference>
<proteinExistence type="predicted"/>
<reference evidence="8" key="1">
    <citation type="submission" date="2021-12" db="EMBL/GenBank/DDBJ databases">
        <authorList>
            <person name="King R."/>
        </authorList>
    </citation>
    <scope>NUCLEOTIDE SEQUENCE</scope>
</reference>
<dbReference type="EMBL" id="OU963865">
    <property type="protein sequence ID" value="CAH0389274.1"/>
    <property type="molecule type" value="Genomic_DNA"/>
</dbReference>
<keyword evidence="9" id="KW-1185">Reference proteome</keyword>
<evidence type="ECO:0000256" key="4">
    <source>
        <dbReference type="ARBA" id="ARBA00023136"/>
    </source>
</evidence>
<feature type="region of interest" description="Disordered" evidence="5">
    <location>
        <begin position="33"/>
        <end position="56"/>
    </location>
</feature>
<dbReference type="SUPFAM" id="SSF47473">
    <property type="entry name" value="EF-hand"/>
    <property type="match status" value="1"/>
</dbReference>
<dbReference type="KEGG" id="btab:109043795"/>
<evidence type="ECO:0000256" key="6">
    <source>
        <dbReference type="SAM" id="Phobius"/>
    </source>
</evidence>
<dbReference type="GO" id="GO:0022832">
    <property type="term" value="F:voltage-gated channel activity"/>
    <property type="evidence" value="ECO:0007669"/>
    <property type="project" value="InterPro"/>
</dbReference>
<evidence type="ECO:0000313" key="8">
    <source>
        <dbReference type="EMBL" id="CAH0389274.1"/>
    </source>
</evidence>
<evidence type="ECO:0000256" key="1">
    <source>
        <dbReference type="ARBA" id="ARBA00004141"/>
    </source>
</evidence>
<keyword evidence="2 6" id="KW-0812">Transmembrane</keyword>
<dbReference type="InterPro" id="IPR005821">
    <property type="entry name" value="Ion_trans_dom"/>
</dbReference>
<feature type="transmembrane region" description="Helical" evidence="6">
    <location>
        <begin position="492"/>
        <end position="512"/>
    </location>
</feature>
<evidence type="ECO:0000256" key="2">
    <source>
        <dbReference type="ARBA" id="ARBA00022692"/>
    </source>
</evidence>
<feature type="compositionally biased region" description="Polar residues" evidence="5">
    <location>
        <begin position="43"/>
        <end position="53"/>
    </location>
</feature>
<dbReference type="AlphaFoldDB" id="A0A9P0A966"/>
<feature type="transmembrane region" description="Helical" evidence="6">
    <location>
        <begin position="307"/>
        <end position="329"/>
    </location>
</feature>
<gene>
    <name evidence="8" type="ORF">BEMITA_LOCUS8121</name>
</gene>
<dbReference type="PANTHER" id="PTHR46474">
    <property type="entry name" value="TWO PORE CALCIUM CHANNEL PROTEIN 1"/>
    <property type="match status" value="1"/>
</dbReference>
<dbReference type="InterPro" id="IPR011992">
    <property type="entry name" value="EF-hand-dom_pair"/>
</dbReference>
<evidence type="ECO:0000259" key="7">
    <source>
        <dbReference type="Pfam" id="PF00520"/>
    </source>
</evidence>
<dbReference type="InterPro" id="IPR027359">
    <property type="entry name" value="Volt_channel_dom_sf"/>
</dbReference>
<dbReference type="Pfam" id="PF00520">
    <property type="entry name" value="Ion_trans"/>
    <property type="match status" value="2"/>
</dbReference>
<dbReference type="Gene3D" id="1.10.287.70">
    <property type="match status" value="2"/>
</dbReference>
<dbReference type="Gene3D" id="1.20.120.350">
    <property type="entry name" value="Voltage-gated potassium channels. Chain C"/>
    <property type="match status" value="1"/>
</dbReference>
<sequence length="784" mass="90586">MASRKITTPTADGYVQFNDSVVVNSSFLSHSINNDGEAMEGNGNLTERSNPQTEAHAEVELTPVTSDLLNDSPEHWEMNFHEAAIFLEEGENNEKFDSHPHHPDALPAYLLVHNSWYYSLGLVTSLILMFLAVTEDPAVPAFQLPVGVHGTIELFALAVVGIEVSLKLRWIGWNTILKHKRTMIKCATLGIMCIEAIIVLIRQSSHFRATRALRPIFLVDTRHLGGVRRFIRQILQSMPPIFDMLLLIFFFVSIYAILGFFLFSDNPLDSHFTTLFDSFVSMFVLLTTANFPDVMMPSYSRSKWNSLFFISYLCIVLYVLMNLMLAVVYETFTSIEKRKFRKLLLHKRKAAQQAFRLLVTKQHPNQIRFKQFEGLMRYYSPKKSARDVVLMYKYLNTSRTGVLTMDEFYNVYDAVLLNWEAQYSNIPWYHSAWMPLQSLCQLCLNVVRWNYFEHIVYVLILTNGLAMVSRLVNQYTSLEEAAHFFCASWDTLLFYGVFALEVMMKILGLGVAQFFESGWNCYDFAVIIATLFGVVIINSYPSFIYVVVFRPLRLLRLFKVKKRYRDIIGTLALLSPLVKSAAIVMLVLYYFFAIIGMELFAGYDMRNCCNGTAVEDFYKYSENGTSALGYYYLNTFPNLAVSMVTLFELTVVNNWFIVMNGYASVVHPATRIYFILFYLTTMVVLTIVVASVLEAFRFRIQYKRQTTKRDEEKLLHEEVDLKWEEIQAWVFDFQLLEKLRSDLIVGGTATYVGCRPRNREVLQRKMYQSEIESWMREAASADKL</sequence>
<evidence type="ECO:0000313" key="9">
    <source>
        <dbReference type="Proteomes" id="UP001152759"/>
    </source>
</evidence>
<protein>
    <recommendedName>
        <fullName evidence="7">Ion transport domain-containing protein</fullName>
    </recommendedName>
</protein>
<keyword evidence="3 6" id="KW-1133">Transmembrane helix</keyword>
<feature type="transmembrane region" description="Helical" evidence="6">
    <location>
        <begin position="524"/>
        <end position="549"/>
    </location>
</feature>
<dbReference type="InterPro" id="IPR028801">
    <property type="entry name" value="TPC1_animal"/>
</dbReference>
<accession>A0A9P0A966</accession>
<dbReference type="Proteomes" id="UP001152759">
    <property type="component" value="Chromosome 4"/>
</dbReference>